<protein>
    <recommendedName>
        <fullName evidence="4">WxL domain-containing protein</fullName>
    </recommendedName>
</protein>
<proteinExistence type="predicted"/>
<reference evidence="2 3" key="1">
    <citation type="journal article" date="2023" name="Microbiol. Spectr.">
        <title>Symbiosis of Carpenter Bees with Uncharacterized Lactic Acid Bacteria Showing NAD Auxotrophy.</title>
        <authorList>
            <person name="Kawasaki S."/>
            <person name="Ozawa K."/>
            <person name="Mori T."/>
            <person name="Yamamoto A."/>
            <person name="Ito M."/>
            <person name="Ohkuma M."/>
            <person name="Sakamoto M."/>
            <person name="Matsutani M."/>
        </authorList>
    </citation>
    <scope>NUCLEOTIDE SEQUENCE [LARGE SCALE GENOMIC DNA]</scope>
    <source>
        <strain evidence="2 3">KimC2</strain>
    </source>
</reference>
<accession>A0AAU9CXZ0</accession>
<keyword evidence="3" id="KW-1185">Reference proteome</keyword>
<dbReference type="KEGG" id="xak:KIMC2_18530"/>
<keyword evidence="1" id="KW-0732">Signal</keyword>
<dbReference type="EMBL" id="AP026801">
    <property type="protein sequence ID" value="BDR57291.1"/>
    <property type="molecule type" value="Genomic_DNA"/>
</dbReference>
<feature type="chain" id="PRO_5043975643" description="WxL domain-containing protein" evidence="1">
    <location>
        <begin position="33"/>
        <end position="315"/>
    </location>
</feature>
<gene>
    <name evidence="2" type="ORF">KIMC2_18530</name>
</gene>
<sequence length="315" mass="33306">MKESINLRQRVLGVILSSSVFSLFLNTAVVSANPAGAGLGHSDGSGRTLGEDNQNTVVNEIASPGNSASVDGSKGSLQFAPGFLALDSVPDLHFMPSFTGAHQTSLMNNSRGGYTGTSFADGNSYGKLQVSDYRYSGEPYNPATSKPINVGWTLYAQLGYFSPIGGSGISGAVSSDPNYNDSGAASYGGTAPVTAPTTLGNNDWAIFLNNKKAVERNTSHGSNFRSNVFLSGAPMTDYLNGRDVEYDESSTLIAGGPQVKIWWTPKSLTNNFYGGFGKTVSYYDYSSTASLKVGNEAQEGQYYAPITWTLMASSR</sequence>
<evidence type="ECO:0000256" key="1">
    <source>
        <dbReference type="SAM" id="SignalP"/>
    </source>
</evidence>
<evidence type="ECO:0000313" key="3">
    <source>
        <dbReference type="Proteomes" id="UP001321804"/>
    </source>
</evidence>
<name>A0AAU9CXZ0_9LACO</name>
<dbReference type="RefSeq" id="WP_317696266.1">
    <property type="nucleotide sequence ID" value="NZ_AP026801.1"/>
</dbReference>
<dbReference type="Proteomes" id="UP001321804">
    <property type="component" value="Chromosome"/>
</dbReference>
<dbReference type="AlphaFoldDB" id="A0AAU9CXZ0"/>
<organism evidence="2 3">
    <name type="scientific">Xylocopilactobacillus apis</name>
    <dbReference type="NCBI Taxonomy" id="2932183"/>
    <lineage>
        <taxon>Bacteria</taxon>
        <taxon>Bacillati</taxon>
        <taxon>Bacillota</taxon>
        <taxon>Bacilli</taxon>
        <taxon>Lactobacillales</taxon>
        <taxon>Lactobacillaceae</taxon>
        <taxon>Xylocopilactobacillus</taxon>
    </lineage>
</organism>
<evidence type="ECO:0000313" key="2">
    <source>
        <dbReference type="EMBL" id="BDR57291.1"/>
    </source>
</evidence>
<feature type="signal peptide" evidence="1">
    <location>
        <begin position="1"/>
        <end position="32"/>
    </location>
</feature>
<evidence type="ECO:0008006" key="4">
    <source>
        <dbReference type="Google" id="ProtNLM"/>
    </source>
</evidence>